<dbReference type="InterPro" id="IPR045033">
    <property type="entry name" value="PILS1/3/4/5/7"/>
</dbReference>
<reference evidence="11 12" key="1">
    <citation type="submission" date="2018-06" db="EMBL/GenBank/DDBJ databases">
        <title>The Genome of Cuscuta australis (Dodder) Provides Insight into the Evolution of Plant Parasitism.</title>
        <authorList>
            <person name="Liu H."/>
        </authorList>
    </citation>
    <scope>NUCLEOTIDE SEQUENCE [LARGE SCALE GENOMIC DNA]</scope>
    <source>
        <strain evidence="12">cv. Yunnan</strain>
        <tissue evidence="11">Vines</tissue>
    </source>
</reference>
<keyword evidence="6 10" id="KW-0472">Membrane</keyword>
<accession>A0A328DP00</accession>
<keyword evidence="5 10" id="KW-1133">Transmembrane helix</keyword>
<feature type="transmembrane region" description="Helical" evidence="10">
    <location>
        <begin position="367"/>
        <end position="394"/>
    </location>
</feature>
<dbReference type="GO" id="GO:0005789">
    <property type="term" value="C:endoplasmic reticulum membrane"/>
    <property type="evidence" value="ECO:0007669"/>
    <property type="project" value="UniProtKB-SubCell"/>
</dbReference>
<feature type="transmembrane region" description="Helical" evidence="10">
    <location>
        <begin position="106"/>
        <end position="128"/>
    </location>
</feature>
<keyword evidence="7" id="KW-0927">Auxin signaling pathway</keyword>
<dbReference type="EMBL" id="NQVE01000129">
    <property type="protein sequence ID" value="RAL45733.1"/>
    <property type="molecule type" value="Genomic_DNA"/>
</dbReference>
<feature type="transmembrane region" description="Helical" evidence="10">
    <location>
        <begin position="263"/>
        <end position="283"/>
    </location>
</feature>
<comment type="caution">
    <text evidence="11">The sequence shown here is derived from an EMBL/GenBank/DDBJ whole genome shotgun (WGS) entry which is preliminary data.</text>
</comment>
<dbReference type="AlphaFoldDB" id="A0A328DP00"/>
<dbReference type="Proteomes" id="UP000249390">
    <property type="component" value="Unassembled WGS sequence"/>
</dbReference>
<comment type="subcellular location">
    <subcellularLocation>
        <location evidence="1">Endoplasmic reticulum membrane</location>
        <topology evidence="1">Multi-pass membrane protein</topology>
    </subcellularLocation>
</comment>
<dbReference type="PANTHER" id="PTHR31651:SF3">
    <property type="entry name" value="PROTEIN PIN-LIKES 7"/>
    <property type="match status" value="1"/>
</dbReference>
<evidence type="ECO:0000256" key="10">
    <source>
        <dbReference type="SAM" id="Phobius"/>
    </source>
</evidence>
<keyword evidence="2" id="KW-0813">Transport</keyword>
<feature type="transmembrane region" description="Helical" evidence="10">
    <location>
        <begin position="70"/>
        <end position="94"/>
    </location>
</feature>
<evidence type="ECO:0000256" key="1">
    <source>
        <dbReference type="ARBA" id="ARBA00004477"/>
    </source>
</evidence>
<gene>
    <name evidence="11" type="ORF">DM860_009597</name>
</gene>
<comment type="function">
    <text evidence="8">Involved in cellular auxin homeostasis by regulating auxin metabolism. Regulates intracellular auxin accumulation at the endoplasmic reticulum and thus auxin availability for nuclear auxin signaling.</text>
</comment>
<evidence type="ECO:0000256" key="4">
    <source>
        <dbReference type="ARBA" id="ARBA00022824"/>
    </source>
</evidence>
<comment type="similarity">
    <text evidence="9">Belongs to the auxin efflux carrier (TC 2.A.69.2) family.</text>
</comment>
<evidence type="ECO:0000256" key="8">
    <source>
        <dbReference type="ARBA" id="ARBA00025100"/>
    </source>
</evidence>
<keyword evidence="3 10" id="KW-0812">Transmembrane</keyword>
<feature type="transmembrane region" description="Helical" evidence="10">
    <location>
        <begin position="303"/>
        <end position="320"/>
    </location>
</feature>
<name>A0A328DP00_9ASTE</name>
<feature type="transmembrane region" description="Helical" evidence="10">
    <location>
        <begin position="332"/>
        <end position="355"/>
    </location>
</feature>
<feature type="transmembrane region" description="Helical" evidence="10">
    <location>
        <begin position="12"/>
        <end position="34"/>
    </location>
</feature>
<dbReference type="Pfam" id="PF03547">
    <property type="entry name" value="Mem_trans"/>
    <property type="match status" value="1"/>
</dbReference>
<organism evidence="11 12">
    <name type="scientific">Cuscuta australis</name>
    <dbReference type="NCBI Taxonomy" id="267555"/>
    <lineage>
        <taxon>Eukaryota</taxon>
        <taxon>Viridiplantae</taxon>
        <taxon>Streptophyta</taxon>
        <taxon>Embryophyta</taxon>
        <taxon>Tracheophyta</taxon>
        <taxon>Spermatophyta</taxon>
        <taxon>Magnoliopsida</taxon>
        <taxon>eudicotyledons</taxon>
        <taxon>Gunneridae</taxon>
        <taxon>Pentapetalae</taxon>
        <taxon>asterids</taxon>
        <taxon>lamiids</taxon>
        <taxon>Solanales</taxon>
        <taxon>Convolvulaceae</taxon>
        <taxon>Cuscuteae</taxon>
        <taxon>Cuscuta</taxon>
        <taxon>Cuscuta subgen. Grammica</taxon>
        <taxon>Cuscuta sect. Cleistogrammica</taxon>
    </lineage>
</organism>
<dbReference type="InterPro" id="IPR004776">
    <property type="entry name" value="Mem_transp_PIN-like"/>
</dbReference>
<evidence type="ECO:0000256" key="3">
    <source>
        <dbReference type="ARBA" id="ARBA00022692"/>
    </source>
</evidence>
<keyword evidence="4" id="KW-0256">Endoplasmic reticulum</keyword>
<evidence type="ECO:0000256" key="9">
    <source>
        <dbReference type="ARBA" id="ARBA00025752"/>
    </source>
</evidence>
<keyword evidence="12" id="KW-1185">Reference proteome</keyword>
<dbReference type="GO" id="GO:0009734">
    <property type="term" value="P:auxin-activated signaling pathway"/>
    <property type="evidence" value="ECO:0007669"/>
    <property type="project" value="UniProtKB-KW"/>
</dbReference>
<dbReference type="GO" id="GO:0080162">
    <property type="term" value="P:endoplasmic reticulum to cytosol auxin transport"/>
    <property type="evidence" value="ECO:0007669"/>
    <property type="project" value="InterPro"/>
</dbReference>
<evidence type="ECO:0000256" key="2">
    <source>
        <dbReference type="ARBA" id="ARBA00022448"/>
    </source>
</evidence>
<protein>
    <recommendedName>
        <fullName evidence="13">Auxin efflux carrier component</fullName>
    </recommendedName>
</protein>
<evidence type="ECO:0000256" key="7">
    <source>
        <dbReference type="ARBA" id="ARBA00023294"/>
    </source>
</evidence>
<evidence type="ECO:0000313" key="11">
    <source>
        <dbReference type="EMBL" id="RAL45733.1"/>
    </source>
</evidence>
<evidence type="ECO:0000313" key="12">
    <source>
        <dbReference type="Proteomes" id="UP000249390"/>
    </source>
</evidence>
<evidence type="ECO:0000256" key="5">
    <source>
        <dbReference type="ARBA" id="ARBA00022989"/>
    </source>
</evidence>
<sequence>MGVWRLFEVASMPIVQVLIISVLGALMATDYFKLLPPEARRSLNRIVFSIFTPSLMFASLSQTITMKDIISWWFMPISIGLTFLFGGFFGWIVVKVLKPKPHLEGLIIAICSSGNLGNLLLIIIPAICEEDGNPFGDKSTCSTIGLSYASYSMALGGFYIWTYTYQLIRSSSLRLRAQLAAEATMVFKEPNKDLDANEKSFLLEDEAPQEHLPISVLPIKSTRNDAENPINESLEANNKLKKQDGASFLSQVIGILHSIVEELMAPPTIGAILGFLFGAVTWLRNLIIGESAPLRVIQDSVKLLGNATIPCITLILGGNLTQGLRNAKVSPLVIAAVLCVRHIFSPLIGIGIVRAASNLGLLPPDPLFHFVLMIQFTMPPAMNIGTHCLGYVLFGWNYKVGCWKKLKELGRNWKELGKKLKKVRKRWKNKVLKNHSIK</sequence>
<dbReference type="PANTHER" id="PTHR31651">
    <property type="match status" value="1"/>
</dbReference>
<feature type="transmembrane region" description="Helical" evidence="10">
    <location>
        <begin position="148"/>
        <end position="168"/>
    </location>
</feature>
<evidence type="ECO:0008006" key="13">
    <source>
        <dbReference type="Google" id="ProtNLM"/>
    </source>
</evidence>
<proteinExistence type="inferred from homology"/>
<evidence type="ECO:0000256" key="6">
    <source>
        <dbReference type="ARBA" id="ARBA00023136"/>
    </source>
</evidence>